<keyword evidence="3" id="KW-1185">Reference proteome</keyword>
<gene>
    <name evidence="2" type="ORF">EVAR_14908_1</name>
</gene>
<evidence type="ECO:0000313" key="2">
    <source>
        <dbReference type="EMBL" id="GBP64340.1"/>
    </source>
</evidence>
<dbReference type="EMBL" id="BGZK01000895">
    <property type="protein sequence ID" value="GBP64340.1"/>
    <property type="molecule type" value="Genomic_DNA"/>
</dbReference>
<organism evidence="2 3">
    <name type="scientific">Eumeta variegata</name>
    <name type="common">Bagworm moth</name>
    <name type="synonym">Eumeta japonica</name>
    <dbReference type="NCBI Taxonomy" id="151549"/>
    <lineage>
        <taxon>Eukaryota</taxon>
        <taxon>Metazoa</taxon>
        <taxon>Ecdysozoa</taxon>
        <taxon>Arthropoda</taxon>
        <taxon>Hexapoda</taxon>
        <taxon>Insecta</taxon>
        <taxon>Pterygota</taxon>
        <taxon>Neoptera</taxon>
        <taxon>Endopterygota</taxon>
        <taxon>Lepidoptera</taxon>
        <taxon>Glossata</taxon>
        <taxon>Ditrysia</taxon>
        <taxon>Tineoidea</taxon>
        <taxon>Psychidae</taxon>
        <taxon>Oiketicinae</taxon>
        <taxon>Eumeta</taxon>
    </lineage>
</organism>
<reference evidence="2 3" key="1">
    <citation type="journal article" date="2019" name="Commun. Biol.">
        <title>The bagworm genome reveals a unique fibroin gene that provides high tensile strength.</title>
        <authorList>
            <person name="Kono N."/>
            <person name="Nakamura H."/>
            <person name="Ohtoshi R."/>
            <person name="Tomita M."/>
            <person name="Numata K."/>
            <person name="Arakawa K."/>
        </authorList>
    </citation>
    <scope>NUCLEOTIDE SEQUENCE [LARGE SCALE GENOMIC DNA]</scope>
</reference>
<name>A0A4C1XMI9_EUMVA</name>
<protein>
    <submittedName>
        <fullName evidence="2">Uncharacterized protein</fullName>
    </submittedName>
</protein>
<evidence type="ECO:0000256" key="1">
    <source>
        <dbReference type="SAM" id="MobiDB-lite"/>
    </source>
</evidence>
<proteinExistence type="predicted"/>
<accession>A0A4C1XMI9</accession>
<comment type="caution">
    <text evidence="2">The sequence shown here is derived from an EMBL/GenBank/DDBJ whole genome shotgun (WGS) entry which is preliminary data.</text>
</comment>
<dbReference type="AlphaFoldDB" id="A0A4C1XMI9"/>
<feature type="region of interest" description="Disordered" evidence="1">
    <location>
        <begin position="112"/>
        <end position="144"/>
    </location>
</feature>
<dbReference type="Proteomes" id="UP000299102">
    <property type="component" value="Unassembled WGS sequence"/>
</dbReference>
<sequence length="144" mass="16651">MPFFDFTIILEFNFLVATDPTTSISRVPEGIRIHFDHFPRRRAHKKIPTKTPWSEFSALIAHNLSRVTFGPVIPTALTPTRDPKSTTPTRLSDTKRCRHYFHLYFFSRRNNKKERSLRENPTHLNGPAQENKHLENSVASAALP</sequence>
<evidence type="ECO:0000313" key="3">
    <source>
        <dbReference type="Proteomes" id="UP000299102"/>
    </source>
</evidence>